<dbReference type="PROSITE" id="PS50873">
    <property type="entry name" value="PEROXIDASE_4"/>
    <property type="match status" value="1"/>
</dbReference>
<feature type="binding site" evidence="15">
    <location>
        <position position="77"/>
    </location>
    <ligand>
        <name>Ca(2+)</name>
        <dbReference type="ChEBI" id="CHEBI:29108"/>
        <label>1</label>
    </ligand>
</feature>
<evidence type="ECO:0000256" key="11">
    <source>
        <dbReference type="ARBA" id="ARBA00023180"/>
    </source>
</evidence>
<feature type="domain" description="Plant heme peroxidase family profile" evidence="21">
    <location>
        <begin position="28"/>
        <end position="323"/>
    </location>
</feature>
<evidence type="ECO:0000256" key="3">
    <source>
        <dbReference type="ARBA" id="ARBA00012313"/>
    </source>
</evidence>
<dbReference type="Gene3D" id="1.10.420.10">
    <property type="entry name" value="Peroxidase, domain 2"/>
    <property type="match status" value="1"/>
</dbReference>
<dbReference type="GO" id="GO:0006979">
    <property type="term" value="P:response to oxidative stress"/>
    <property type="evidence" value="ECO:0007669"/>
    <property type="project" value="InterPro"/>
</dbReference>
<dbReference type="Pfam" id="PF00141">
    <property type="entry name" value="peroxidase"/>
    <property type="match status" value="1"/>
</dbReference>
<dbReference type="InterPro" id="IPR033905">
    <property type="entry name" value="Secretory_peroxidase"/>
</dbReference>
<evidence type="ECO:0000313" key="23">
    <source>
        <dbReference type="Proteomes" id="UP000325577"/>
    </source>
</evidence>
<feature type="binding site" evidence="15">
    <location>
        <position position="75"/>
    </location>
    <ligand>
        <name>Ca(2+)</name>
        <dbReference type="ChEBI" id="CHEBI:29108"/>
        <label>1</label>
    </ligand>
</feature>
<feature type="compositionally biased region" description="Low complexity" evidence="18">
    <location>
        <begin position="425"/>
        <end position="437"/>
    </location>
</feature>
<evidence type="ECO:0000256" key="18">
    <source>
        <dbReference type="SAM" id="MobiDB-lite"/>
    </source>
</evidence>
<dbReference type="GO" id="GO:0140825">
    <property type="term" value="F:lactoperoxidase activity"/>
    <property type="evidence" value="ECO:0007669"/>
    <property type="project" value="UniProtKB-EC"/>
</dbReference>
<feature type="binding site" evidence="15">
    <location>
        <position position="252"/>
    </location>
    <ligand>
        <name>Ca(2+)</name>
        <dbReference type="ChEBI" id="CHEBI:29108"/>
        <label>2</label>
    </ligand>
</feature>
<dbReference type="EMBL" id="CM018039">
    <property type="protein sequence ID" value="KAA8536165.1"/>
    <property type="molecule type" value="Genomic_DNA"/>
</dbReference>
<dbReference type="EC" id="1.11.1.7" evidence="3"/>
<evidence type="ECO:0000256" key="8">
    <source>
        <dbReference type="ARBA" id="ARBA00023002"/>
    </source>
</evidence>
<feature type="binding site" evidence="15">
    <location>
        <position position="79"/>
    </location>
    <ligand>
        <name>Ca(2+)</name>
        <dbReference type="ChEBI" id="CHEBI:29108"/>
        <label>1</label>
    </ligand>
</feature>
<feature type="signal peptide" evidence="20">
    <location>
        <begin position="1"/>
        <end position="27"/>
    </location>
</feature>
<dbReference type="AlphaFoldDB" id="A0A5J5AYJ7"/>
<evidence type="ECO:0000256" key="10">
    <source>
        <dbReference type="ARBA" id="ARBA00023157"/>
    </source>
</evidence>
<keyword evidence="23" id="KW-1185">Reference proteome</keyword>
<evidence type="ECO:0000256" key="1">
    <source>
        <dbReference type="ARBA" id="ARBA00000189"/>
    </source>
</evidence>
<evidence type="ECO:0000256" key="20">
    <source>
        <dbReference type="SAM" id="SignalP"/>
    </source>
</evidence>
<dbReference type="InterPro" id="IPR000823">
    <property type="entry name" value="Peroxidase_pln"/>
</dbReference>
<feature type="disulfide bond" evidence="17">
    <location>
        <begin position="203"/>
        <end position="235"/>
    </location>
</feature>
<protein>
    <recommendedName>
        <fullName evidence="3">peroxidase</fullName>
        <ecNumber evidence="3">1.11.1.7</ecNumber>
    </recommendedName>
</protein>
<feature type="region of interest" description="Disordered" evidence="18">
    <location>
        <begin position="404"/>
        <end position="453"/>
    </location>
</feature>
<gene>
    <name evidence="22" type="ORF">F0562_028643</name>
</gene>
<dbReference type="PRINTS" id="PR00461">
    <property type="entry name" value="PLPEROXIDASE"/>
</dbReference>
<dbReference type="InterPro" id="IPR002016">
    <property type="entry name" value="Haem_peroxidase"/>
</dbReference>
<keyword evidence="20" id="KW-0732">Signal</keyword>
<comment type="catalytic activity">
    <reaction evidence="1">
        <text>2 a phenolic donor + H2O2 = 2 a phenolic radical donor + 2 H2O</text>
        <dbReference type="Rhea" id="RHEA:56136"/>
        <dbReference type="ChEBI" id="CHEBI:15377"/>
        <dbReference type="ChEBI" id="CHEBI:16240"/>
        <dbReference type="ChEBI" id="CHEBI:139520"/>
        <dbReference type="ChEBI" id="CHEBI:139521"/>
        <dbReference type="EC" id="1.11.1.7"/>
    </reaction>
</comment>
<dbReference type="InterPro" id="IPR019793">
    <property type="entry name" value="Peroxidases_heam-ligand_BS"/>
</dbReference>
<keyword evidence="19" id="KW-0812">Transmembrane</keyword>
<feature type="active site" description="Proton acceptor" evidence="13">
    <location>
        <position position="69"/>
    </location>
</feature>
<evidence type="ECO:0000256" key="5">
    <source>
        <dbReference type="ARBA" id="ARBA00022617"/>
    </source>
</evidence>
<evidence type="ECO:0000256" key="15">
    <source>
        <dbReference type="PIRSR" id="PIRSR600823-3"/>
    </source>
</evidence>
<feature type="binding site" evidence="15">
    <location>
        <position position="73"/>
    </location>
    <ligand>
        <name>Ca(2+)</name>
        <dbReference type="ChEBI" id="CHEBI:29108"/>
        <label>1</label>
    </ligand>
</feature>
<feature type="disulfide bond" evidence="17">
    <location>
        <begin position="38"/>
        <end position="118"/>
    </location>
</feature>
<feature type="chain" id="PRO_5023829159" description="peroxidase" evidence="20">
    <location>
        <begin position="28"/>
        <end position="453"/>
    </location>
</feature>
<keyword evidence="19" id="KW-0472">Membrane</keyword>
<evidence type="ECO:0000256" key="2">
    <source>
        <dbReference type="ARBA" id="ARBA00006873"/>
    </source>
</evidence>
<dbReference type="GO" id="GO:0042744">
    <property type="term" value="P:hydrogen peroxide catabolic process"/>
    <property type="evidence" value="ECO:0007669"/>
    <property type="project" value="UniProtKB-KW"/>
</dbReference>
<comment type="cofactor">
    <cofactor evidence="15">
        <name>heme b</name>
        <dbReference type="ChEBI" id="CHEBI:60344"/>
    </cofactor>
    <text evidence="15">Binds 1 heme b (iron(II)-protoporphyrin IX) group per subunit.</text>
</comment>
<feature type="binding site" evidence="15">
    <location>
        <position position="91"/>
    </location>
    <ligand>
        <name>Ca(2+)</name>
        <dbReference type="ChEBI" id="CHEBI:29108"/>
        <label>1</label>
    </ligand>
</feature>
<feature type="binding site" evidence="14">
    <location>
        <position position="166"/>
    </location>
    <ligand>
        <name>substrate</name>
    </ligand>
</feature>
<dbReference type="SUPFAM" id="SSF48113">
    <property type="entry name" value="Heme-dependent peroxidases"/>
    <property type="match status" value="1"/>
</dbReference>
<feature type="binding site" evidence="15">
    <location>
        <position position="257"/>
    </location>
    <ligand>
        <name>Ca(2+)</name>
        <dbReference type="ChEBI" id="CHEBI:29108"/>
        <label>2</label>
    </ligand>
</feature>
<feature type="binding site" evidence="15">
    <location>
        <position position="197"/>
    </location>
    <ligand>
        <name>Ca(2+)</name>
        <dbReference type="ChEBI" id="CHEBI:29108"/>
        <label>2</label>
    </ligand>
</feature>
<dbReference type="Gene3D" id="1.10.520.10">
    <property type="match status" value="1"/>
</dbReference>
<dbReference type="GO" id="GO:0046872">
    <property type="term" value="F:metal ion binding"/>
    <property type="evidence" value="ECO:0007669"/>
    <property type="project" value="UniProtKB-KW"/>
</dbReference>
<dbReference type="FunFam" id="1.10.520.10:FF:000001">
    <property type="entry name" value="Peroxidase"/>
    <property type="match status" value="1"/>
</dbReference>
<keyword evidence="6 15" id="KW-0479">Metal-binding</keyword>
<evidence type="ECO:0000256" key="4">
    <source>
        <dbReference type="ARBA" id="ARBA00022559"/>
    </source>
</evidence>
<evidence type="ECO:0000256" key="7">
    <source>
        <dbReference type="ARBA" id="ARBA00022837"/>
    </source>
</evidence>
<comment type="cofactor">
    <cofactor evidence="15">
        <name>Ca(2+)</name>
        <dbReference type="ChEBI" id="CHEBI:29108"/>
    </cofactor>
    <text evidence="15">Binds 2 calcium ions per subunit.</text>
</comment>
<dbReference type="PANTHER" id="PTHR31388:SF34">
    <property type="entry name" value="PEROXIDASE 10"/>
    <property type="match status" value="1"/>
</dbReference>
<keyword evidence="8" id="KW-0560">Oxidoreductase</keyword>
<keyword evidence="10 17" id="KW-1015">Disulfide bond</keyword>
<dbReference type="CDD" id="cd00693">
    <property type="entry name" value="secretory_peroxidase"/>
    <property type="match status" value="1"/>
</dbReference>
<evidence type="ECO:0000259" key="21">
    <source>
        <dbReference type="PROSITE" id="PS50873"/>
    </source>
</evidence>
<reference evidence="22 23" key="1">
    <citation type="submission" date="2019-09" db="EMBL/GenBank/DDBJ databases">
        <title>A chromosome-level genome assembly of the Chinese tupelo Nyssa sinensis.</title>
        <authorList>
            <person name="Yang X."/>
            <person name="Kang M."/>
            <person name="Yang Y."/>
            <person name="Xiong H."/>
            <person name="Wang M."/>
            <person name="Zhang Z."/>
            <person name="Wang Z."/>
            <person name="Wu H."/>
            <person name="Ma T."/>
            <person name="Liu J."/>
            <person name="Xi Z."/>
        </authorList>
    </citation>
    <scope>NUCLEOTIDE SEQUENCE [LARGE SCALE GENOMIC DNA]</scope>
    <source>
        <strain evidence="22">J267</strain>
        <tissue evidence="22">Leaf</tissue>
    </source>
</reference>
<feature type="binding site" evidence="15">
    <location>
        <position position="70"/>
    </location>
    <ligand>
        <name>Ca(2+)</name>
        <dbReference type="ChEBI" id="CHEBI:29108"/>
        <label>1</label>
    </ligand>
</feature>
<keyword evidence="7 15" id="KW-0106">Calcium</keyword>
<evidence type="ECO:0000256" key="16">
    <source>
        <dbReference type="PIRSR" id="PIRSR600823-4"/>
    </source>
</evidence>
<evidence type="ECO:0000256" key="12">
    <source>
        <dbReference type="ARBA" id="ARBA00023324"/>
    </source>
</evidence>
<keyword evidence="19" id="KW-1133">Transmembrane helix</keyword>
<keyword evidence="12" id="KW-0376">Hydrogen peroxide</keyword>
<accession>A0A5J5AYJ7</accession>
<feature type="site" description="Transition state stabilizer" evidence="16">
    <location>
        <position position="65"/>
    </location>
</feature>
<sequence>MGFKLLPCFNTIPFLYLILFLSPLADGQLDYNFYDKSCPNLSMIVKYGVWAAFKNDTRIPASLLRLHFHDCFVNGCDGSVLLDDTKDFKGEKNAFPNRNSARGFEVIDSIKADIEKACPSTVSCVDILTLAAREAVVLSGGSNWPIPLGRRDGLTASEKAANEQLPSPLEPLENITAKFASNGLDVKDVVVLSGAHTIGFAQCFTFKGRLFDFNGSGKPDPALDSSLLSSLRSTCPNVDGSNSNLAPLDSQTIYRFDNVYYKNLVNNSGLLQSDQALMGDPKTANMVNYYSMYPFLFSKDFAASMVKLGNIGVLTGQNGEIRKKFEPQPPPPPPMAVTQQVHSAHSGHGSIGSVIAVLAVITILGVIAGMIGRLCSGKGIMGHGQYDFEGWAERKCSSCLDGRVEPPPPRAAAENTRNNGSGDDAVAVPVAVPVETPQETEEETTQHHPHENA</sequence>
<evidence type="ECO:0000313" key="22">
    <source>
        <dbReference type="EMBL" id="KAA8536165.1"/>
    </source>
</evidence>
<feature type="disulfide bond" evidence="17">
    <location>
        <begin position="71"/>
        <end position="76"/>
    </location>
</feature>
<evidence type="ECO:0000256" key="17">
    <source>
        <dbReference type="PIRSR" id="PIRSR600823-5"/>
    </source>
</evidence>
<keyword evidence="5" id="KW-0349">Heme</keyword>
<evidence type="ECO:0000256" key="19">
    <source>
        <dbReference type="SAM" id="Phobius"/>
    </source>
</evidence>
<dbReference type="FunFam" id="1.10.420.10:FF:000001">
    <property type="entry name" value="Peroxidase"/>
    <property type="match status" value="1"/>
</dbReference>
<feature type="binding site" description="axial binding residue" evidence="15">
    <location>
        <position position="196"/>
    </location>
    <ligand>
        <name>heme b</name>
        <dbReference type="ChEBI" id="CHEBI:60344"/>
    </ligand>
    <ligandPart>
        <name>Fe</name>
        <dbReference type="ChEBI" id="CHEBI:18248"/>
    </ligandPart>
</feature>
<feature type="binding site" evidence="15">
    <location>
        <position position="249"/>
    </location>
    <ligand>
        <name>Ca(2+)</name>
        <dbReference type="ChEBI" id="CHEBI:29108"/>
        <label>2</label>
    </ligand>
</feature>
<dbReference type="PANTHER" id="PTHR31388">
    <property type="entry name" value="PEROXIDASE 72-RELATED"/>
    <property type="match status" value="1"/>
</dbReference>
<feature type="compositionally biased region" description="Basic and acidic residues" evidence="18">
    <location>
        <begin position="444"/>
        <end position="453"/>
    </location>
</feature>
<dbReference type="GO" id="GO:0020037">
    <property type="term" value="F:heme binding"/>
    <property type="evidence" value="ECO:0007669"/>
    <property type="project" value="InterPro"/>
</dbReference>
<dbReference type="Proteomes" id="UP000325577">
    <property type="component" value="Linkage Group LG16"/>
</dbReference>
<evidence type="ECO:0000256" key="13">
    <source>
        <dbReference type="PIRSR" id="PIRSR600823-1"/>
    </source>
</evidence>
<dbReference type="OrthoDB" id="2113341at2759"/>
<evidence type="ECO:0000256" key="14">
    <source>
        <dbReference type="PIRSR" id="PIRSR600823-2"/>
    </source>
</evidence>
<dbReference type="PROSITE" id="PS00435">
    <property type="entry name" value="PEROXIDASE_1"/>
    <property type="match status" value="1"/>
</dbReference>
<dbReference type="InterPro" id="IPR010255">
    <property type="entry name" value="Haem_peroxidase_sf"/>
</dbReference>
<proteinExistence type="inferred from homology"/>
<evidence type="ECO:0000256" key="6">
    <source>
        <dbReference type="ARBA" id="ARBA00022723"/>
    </source>
</evidence>
<name>A0A5J5AYJ7_9ASTE</name>
<keyword evidence="11" id="KW-0325">Glycoprotein</keyword>
<keyword evidence="9 15" id="KW-0408">Iron</keyword>
<organism evidence="22 23">
    <name type="scientific">Nyssa sinensis</name>
    <dbReference type="NCBI Taxonomy" id="561372"/>
    <lineage>
        <taxon>Eukaryota</taxon>
        <taxon>Viridiplantae</taxon>
        <taxon>Streptophyta</taxon>
        <taxon>Embryophyta</taxon>
        <taxon>Tracheophyta</taxon>
        <taxon>Spermatophyta</taxon>
        <taxon>Magnoliopsida</taxon>
        <taxon>eudicotyledons</taxon>
        <taxon>Gunneridae</taxon>
        <taxon>Pentapetalae</taxon>
        <taxon>asterids</taxon>
        <taxon>Cornales</taxon>
        <taxon>Nyssaceae</taxon>
        <taxon>Nyssa</taxon>
    </lineage>
</organism>
<dbReference type="PRINTS" id="PR00458">
    <property type="entry name" value="PEROXIDASE"/>
</dbReference>
<keyword evidence="4" id="KW-0575">Peroxidase</keyword>
<feature type="transmembrane region" description="Helical" evidence="19">
    <location>
        <begin position="351"/>
        <end position="371"/>
    </location>
</feature>
<comment type="similarity">
    <text evidence="2">Belongs to the peroxidase family. Ascorbate peroxidase subfamily.</text>
</comment>
<evidence type="ECO:0000256" key="9">
    <source>
        <dbReference type="ARBA" id="ARBA00023004"/>
    </source>
</evidence>